<dbReference type="Gene3D" id="1.20.1050.10">
    <property type="match status" value="1"/>
</dbReference>
<dbReference type="SFLD" id="SFLDG01152">
    <property type="entry name" value="Main.3:_Omega-_and_Tau-like"/>
    <property type="match status" value="1"/>
</dbReference>
<dbReference type="EMBL" id="JAUUTY010000003">
    <property type="protein sequence ID" value="KAK1669081.1"/>
    <property type="molecule type" value="Genomic_DNA"/>
</dbReference>
<evidence type="ECO:0000259" key="6">
    <source>
        <dbReference type="PROSITE" id="PS50405"/>
    </source>
</evidence>
<dbReference type="InterPro" id="IPR010987">
    <property type="entry name" value="Glutathione-S-Trfase_C-like"/>
</dbReference>
<dbReference type="InterPro" id="IPR045073">
    <property type="entry name" value="Omega/Tau-like"/>
</dbReference>
<dbReference type="SFLD" id="SFLDS00019">
    <property type="entry name" value="Glutathione_Transferase_(cytos"/>
    <property type="match status" value="1"/>
</dbReference>
<dbReference type="CDD" id="cd03185">
    <property type="entry name" value="GST_C_Tau"/>
    <property type="match status" value="1"/>
</dbReference>
<dbReference type="EC" id="2.5.1.18" evidence="1"/>
<dbReference type="GO" id="GO:0005737">
    <property type="term" value="C:cytoplasm"/>
    <property type="evidence" value="ECO:0007669"/>
    <property type="project" value="TreeGrafter"/>
</dbReference>
<dbReference type="Pfam" id="PF13410">
    <property type="entry name" value="GST_C_2"/>
    <property type="match status" value="1"/>
</dbReference>
<sequence>MLENWHGIELKKEFQIQDGKEMASNFNSAVWVCLDFPAEIRGNNTRTERNTPAMAGGVNGEVKLLGMWASPFVLRVRLALSLKGVSYEYVEEDLKSKSELLLKSNPVHTKVPVLIHNGKPVCESSVILQYIDEAFVGIGPSLLPTDPHDRAVARFWASYIEDKLLKASSQASNGKTEEEKAEGAKQAAAAVETLEGALKECSKGKPFFGGDSAGYVDLMLGGLLPWVHVGDAVKGVKTFDPATTPLLAAWADSFGALDTVEPVMPEVGKLVEFAMAMMSQAAAAAAATN</sequence>
<dbReference type="InterPro" id="IPR040079">
    <property type="entry name" value="Glutathione_S-Trfase"/>
</dbReference>
<dbReference type="PROSITE" id="PS50405">
    <property type="entry name" value="GST_CTER"/>
    <property type="match status" value="1"/>
</dbReference>
<dbReference type="CDD" id="cd03058">
    <property type="entry name" value="GST_N_Tau"/>
    <property type="match status" value="1"/>
</dbReference>
<dbReference type="Pfam" id="PF02798">
    <property type="entry name" value="GST_N"/>
    <property type="match status" value="1"/>
</dbReference>
<dbReference type="GO" id="GO:0006749">
    <property type="term" value="P:glutathione metabolic process"/>
    <property type="evidence" value="ECO:0007669"/>
    <property type="project" value="InterPro"/>
</dbReference>
<dbReference type="GO" id="GO:0004364">
    <property type="term" value="F:glutathione transferase activity"/>
    <property type="evidence" value="ECO:0007669"/>
    <property type="project" value="UniProtKB-EC"/>
</dbReference>
<dbReference type="PANTHER" id="PTHR11260:SF721">
    <property type="entry name" value="GLUTATHIONE S-TRANSFERASE"/>
    <property type="match status" value="1"/>
</dbReference>
<dbReference type="InterPro" id="IPR036249">
    <property type="entry name" value="Thioredoxin-like_sf"/>
</dbReference>
<dbReference type="InterPro" id="IPR004045">
    <property type="entry name" value="Glutathione_S-Trfase_N"/>
</dbReference>
<protein>
    <recommendedName>
        <fullName evidence="1">glutathione transferase</fullName>
        <ecNumber evidence="1">2.5.1.18</ecNumber>
    </recommendedName>
</protein>
<dbReference type="InterPro" id="IPR036282">
    <property type="entry name" value="Glutathione-S-Trfase_C_sf"/>
</dbReference>
<dbReference type="FunFam" id="3.40.30.10:FF:000044">
    <property type="entry name" value="Glutathione S-transferase GSTU6"/>
    <property type="match status" value="1"/>
</dbReference>
<evidence type="ECO:0000313" key="8">
    <source>
        <dbReference type="Proteomes" id="UP001231189"/>
    </source>
</evidence>
<comment type="catalytic activity">
    <reaction evidence="4">
        <text>RX + glutathione = an S-substituted glutathione + a halide anion + H(+)</text>
        <dbReference type="Rhea" id="RHEA:16437"/>
        <dbReference type="ChEBI" id="CHEBI:15378"/>
        <dbReference type="ChEBI" id="CHEBI:16042"/>
        <dbReference type="ChEBI" id="CHEBI:17792"/>
        <dbReference type="ChEBI" id="CHEBI:57925"/>
        <dbReference type="ChEBI" id="CHEBI:90779"/>
        <dbReference type="EC" id="2.5.1.18"/>
    </reaction>
</comment>
<comment type="similarity">
    <text evidence="3">Belongs to the GST superfamily. Tau family.</text>
</comment>
<dbReference type="PANTHER" id="PTHR11260">
    <property type="entry name" value="GLUTATHIONE S-TRANSFERASE, GST, SUPERFAMILY, GST DOMAIN CONTAINING"/>
    <property type="match status" value="1"/>
</dbReference>
<dbReference type="Gene3D" id="3.40.30.10">
    <property type="entry name" value="Glutaredoxin"/>
    <property type="match status" value="1"/>
</dbReference>
<gene>
    <name evidence="7" type="ORF">QYE76_057240</name>
</gene>
<feature type="domain" description="GST C-terminal" evidence="6">
    <location>
        <begin position="146"/>
        <end position="277"/>
    </location>
</feature>
<proteinExistence type="inferred from homology"/>
<feature type="domain" description="GST N-terminal" evidence="5">
    <location>
        <begin position="60"/>
        <end position="139"/>
    </location>
</feature>
<evidence type="ECO:0000259" key="5">
    <source>
        <dbReference type="PROSITE" id="PS50404"/>
    </source>
</evidence>
<dbReference type="SUPFAM" id="SSF52833">
    <property type="entry name" value="Thioredoxin-like"/>
    <property type="match status" value="1"/>
</dbReference>
<evidence type="ECO:0000256" key="1">
    <source>
        <dbReference type="ARBA" id="ARBA00012452"/>
    </source>
</evidence>
<evidence type="ECO:0000313" key="7">
    <source>
        <dbReference type="EMBL" id="KAK1669081.1"/>
    </source>
</evidence>
<dbReference type="InterPro" id="IPR045074">
    <property type="entry name" value="GST_C_Tau"/>
</dbReference>
<evidence type="ECO:0000256" key="2">
    <source>
        <dbReference type="ARBA" id="ARBA00022679"/>
    </source>
</evidence>
<evidence type="ECO:0000256" key="3">
    <source>
        <dbReference type="ARBA" id="ARBA00025743"/>
    </source>
</evidence>
<evidence type="ECO:0000256" key="4">
    <source>
        <dbReference type="ARBA" id="ARBA00047960"/>
    </source>
</evidence>
<dbReference type="PROSITE" id="PS50404">
    <property type="entry name" value="GST_NTER"/>
    <property type="match status" value="1"/>
</dbReference>
<dbReference type="AlphaFoldDB" id="A0AAD8T4I7"/>
<name>A0AAD8T4I7_LOLMU</name>
<dbReference type="Proteomes" id="UP001231189">
    <property type="component" value="Unassembled WGS sequence"/>
</dbReference>
<dbReference type="SFLD" id="SFLDG00358">
    <property type="entry name" value="Main_(cytGST)"/>
    <property type="match status" value="1"/>
</dbReference>
<organism evidence="7 8">
    <name type="scientific">Lolium multiflorum</name>
    <name type="common">Italian ryegrass</name>
    <name type="synonym">Lolium perenne subsp. multiflorum</name>
    <dbReference type="NCBI Taxonomy" id="4521"/>
    <lineage>
        <taxon>Eukaryota</taxon>
        <taxon>Viridiplantae</taxon>
        <taxon>Streptophyta</taxon>
        <taxon>Embryophyta</taxon>
        <taxon>Tracheophyta</taxon>
        <taxon>Spermatophyta</taxon>
        <taxon>Magnoliopsida</taxon>
        <taxon>Liliopsida</taxon>
        <taxon>Poales</taxon>
        <taxon>Poaceae</taxon>
        <taxon>BOP clade</taxon>
        <taxon>Pooideae</taxon>
        <taxon>Poodae</taxon>
        <taxon>Poeae</taxon>
        <taxon>Poeae Chloroplast Group 2 (Poeae type)</taxon>
        <taxon>Loliodinae</taxon>
        <taxon>Loliinae</taxon>
        <taxon>Lolium</taxon>
    </lineage>
</organism>
<dbReference type="SUPFAM" id="SSF47616">
    <property type="entry name" value="GST C-terminal domain-like"/>
    <property type="match status" value="1"/>
</dbReference>
<reference evidence="7" key="1">
    <citation type="submission" date="2023-07" db="EMBL/GenBank/DDBJ databases">
        <title>A chromosome-level genome assembly of Lolium multiflorum.</title>
        <authorList>
            <person name="Chen Y."/>
            <person name="Copetti D."/>
            <person name="Kolliker R."/>
            <person name="Studer B."/>
        </authorList>
    </citation>
    <scope>NUCLEOTIDE SEQUENCE</scope>
    <source>
        <strain evidence="7">02402/16</strain>
        <tissue evidence="7">Leaf</tissue>
    </source>
</reference>
<accession>A0AAD8T4I7</accession>
<keyword evidence="8" id="KW-1185">Reference proteome</keyword>
<comment type="caution">
    <text evidence="7">The sequence shown here is derived from an EMBL/GenBank/DDBJ whole genome shotgun (WGS) entry which is preliminary data.</text>
</comment>
<dbReference type="FunFam" id="1.20.1050.10:FF:000023">
    <property type="entry name" value="Probable glutathione S-transferase GSTU6"/>
    <property type="match status" value="1"/>
</dbReference>
<keyword evidence="2" id="KW-0808">Transferase</keyword>